<feature type="transmembrane region" description="Helical" evidence="1">
    <location>
        <begin position="400"/>
        <end position="417"/>
    </location>
</feature>
<keyword evidence="1" id="KW-0472">Membrane</keyword>
<feature type="transmembrane region" description="Helical" evidence="1">
    <location>
        <begin position="137"/>
        <end position="160"/>
    </location>
</feature>
<feature type="transmembrane region" description="Helical" evidence="1">
    <location>
        <begin position="373"/>
        <end position="394"/>
    </location>
</feature>
<dbReference type="EMBL" id="CYZV01000072">
    <property type="protein sequence ID" value="CUO87414.1"/>
    <property type="molecule type" value="Genomic_DNA"/>
</dbReference>
<sequence>MVSRTIGKNKFSIWIPMLIATVAIIIYLVFKNNNIDPNILFYINIYVIIRILIKSKFSIISLIMLLTNYILISAFAQYNYGNTYGVLALNIIPLHYKEIIITIFLFNVVMYIWIRFSNLLRNEKKLLKCNIKISRNAIYFCCVISIVAAIIAFPTIPFVWTGDNRFIALLPGNGWNHLSLCSLLIATTQIKRSKVVLPTLIFTVFWFLSHYERVDIIGFLMAFIIIILVKRDIKVTIKTIFKYGTLVFLLLMLMVYLGEYRAGNTQLKLSELLRKVIIQNTACDLTYVYNSSIEFVENEELLYGKTYSTYINGMVPLVDTPYRAGGIIREKYNTPGGEFILTEPLINFGLLGVVIFTNLFCIILNIITKKVGFYRYILFIFLIITSFRYCWYGFSYIQTAIVYFIPFVVIGSIVLSRNKVIIYYEKK</sequence>
<dbReference type="AlphaFoldDB" id="A0A174HD95"/>
<organism evidence="2 3">
    <name type="scientific">Clostridium disporicum</name>
    <dbReference type="NCBI Taxonomy" id="84024"/>
    <lineage>
        <taxon>Bacteria</taxon>
        <taxon>Bacillati</taxon>
        <taxon>Bacillota</taxon>
        <taxon>Clostridia</taxon>
        <taxon>Eubacteriales</taxon>
        <taxon>Clostridiaceae</taxon>
        <taxon>Clostridium</taxon>
    </lineage>
</organism>
<keyword evidence="1" id="KW-1133">Transmembrane helix</keyword>
<feature type="transmembrane region" description="Helical" evidence="1">
    <location>
        <begin position="240"/>
        <end position="258"/>
    </location>
</feature>
<evidence type="ECO:0000313" key="3">
    <source>
        <dbReference type="Proteomes" id="UP000095558"/>
    </source>
</evidence>
<feature type="transmembrane region" description="Helical" evidence="1">
    <location>
        <begin position="35"/>
        <end position="53"/>
    </location>
</feature>
<evidence type="ECO:0000313" key="2">
    <source>
        <dbReference type="EMBL" id="CUO87414.1"/>
    </source>
</evidence>
<keyword evidence="1" id="KW-0812">Transmembrane</keyword>
<evidence type="ECO:0000256" key="1">
    <source>
        <dbReference type="SAM" id="Phobius"/>
    </source>
</evidence>
<protein>
    <submittedName>
        <fullName evidence="2">Uncharacterized protein</fullName>
    </submittedName>
</protein>
<proteinExistence type="predicted"/>
<dbReference type="RefSeq" id="WP_042401038.1">
    <property type="nucleotide sequence ID" value="NZ_CYYT01000028.1"/>
</dbReference>
<gene>
    <name evidence="2" type="ORF">ERS852470_03605</name>
</gene>
<name>A0A174HD95_9CLOT</name>
<accession>A0A174HD95</accession>
<feature type="transmembrane region" description="Helical" evidence="1">
    <location>
        <begin position="345"/>
        <end position="366"/>
    </location>
</feature>
<feature type="transmembrane region" description="Helical" evidence="1">
    <location>
        <begin position="60"/>
        <end position="79"/>
    </location>
</feature>
<dbReference type="Proteomes" id="UP000095558">
    <property type="component" value="Unassembled WGS sequence"/>
</dbReference>
<reference evidence="2 3" key="1">
    <citation type="submission" date="2015-09" db="EMBL/GenBank/DDBJ databases">
        <authorList>
            <consortium name="Pathogen Informatics"/>
        </authorList>
    </citation>
    <scope>NUCLEOTIDE SEQUENCE [LARGE SCALE GENOMIC DNA]</scope>
    <source>
        <strain evidence="2 3">2789STDY5834855</strain>
    </source>
</reference>
<feature type="transmembrane region" description="Helical" evidence="1">
    <location>
        <begin position="216"/>
        <end position="233"/>
    </location>
</feature>
<feature type="transmembrane region" description="Helical" evidence="1">
    <location>
        <begin position="99"/>
        <end position="116"/>
    </location>
</feature>
<dbReference type="OrthoDB" id="2422034at2"/>
<dbReference type="GeneID" id="83012869"/>
<feature type="transmembrane region" description="Helical" evidence="1">
    <location>
        <begin position="12"/>
        <end position="29"/>
    </location>
</feature>